<evidence type="ECO:0000313" key="9">
    <source>
        <dbReference type="Proteomes" id="UP000266091"/>
    </source>
</evidence>
<comment type="similarity">
    <text evidence="1 6">Belongs to the oligoribonuclease family.</text>
</comment>
<dbReference type="Pfam" id="PF00929">
    <property type="entry name" value="RNase_T"/>
    <property type="match status" value="1"/>
</dbReference>
<sequence>MTDTKRDPLFSETNLIWIDLEMTGLQPEVNRIIELGAIITDAQLNVIHEGPVIAIHQDKSILDAMDEWNTKTHGKSGLIDRVLASTIDEEEASDICIETFSRFVPAGKSPLCGSTIGQDRRFMARWMPRLENFFHYRSIDVSSIKELVRRWKPEDVWTSVKSTKHQAISDIQESIDELKHYRKHDMCI</sequence>
<comment type="function">
    <text evidence="6">3'-to-5' exoribonuclease specific for small oligoribonucleotides.</text>
</comment>
<evidence type="ECO:0000256" key="5">
    <source>
        <dbReference type="ARBA" id="ARBA00070964"/>
    </source>
</evidence>
<dbReference type="HAMAP" id="MF_00045">
    <property type="entry name" value="Oligoribonuclease"/>
    <property type="match status" value="1"/>
</dbReference>
<dbReference type="RefSeq" id="WP_022444398.1">
    <property type="nucleotide sequence ID" value="NZ_BGZJ01000001.1"/>
</dbReference>
<keyword evidence="6" id="KW-0963">Cytoplasm</keyword>
<dbReference type="FunFam" id="3.30.420.10:FF:000003">
    <property type="entry name" value="Oligoribonuclease"/>
    <property type="match status" value="1"/>
</dbReference>
<feature type="domain" description="Exonuclease" evidence="7">
    <location>
        <begin position="14"/>
        <end position="187"/>
    </location>
</feature>
<dbReference type="EMBL" id="BGZJ01000001">
    <property type="protein sequence ID" value="GBO92840.1"/>
    <property type="molecule type" value="Genomic_DNA"/>
</dbReference>
<evidence type="ECO:0000256" key="2">
    <source>
        <dbReference type="ARBA" id="ARBA00022722"/>
    </source>
</evidence>
<name>A0A388SBN8_9BURK</name>
<feature type="active site" evidence="6">
    <location>
        <position position="136"/>
    </location>
</feature>
<comment type="caution">
    <text evidence="8">The sequence shown here is derived from an EMBL/GenBank/DDBJ whole genome shotgun (WGS) entry which is preliminary data.</text>
</comment>
<keyword evidence="2 6" id="KW-0540">Nuclease</keyword>
<dbReference type="SUPFAM" id="SSF53098">
    <property type="entry name" value="Ribonuclease H-like"/>
    <property type="match status" value="1"/>
</dbReference>
<gene>
    <name evidence="6 8" type="primary">orn</name>
    <name evidence="8" type="ORF">MESMUL_01940</name>
</gene>
<keyword evidence="4 6" id="KW-0269">Exonuclease</keyword>
<evidence type="ECO:0000256" key="1">
    <source>
        <dbReference type="ARBA" id="ARBA00009921"/>
    </source>
</evidence>
<dbReference type="NCBIfam" id="NF003765">
    <property type="entry name" value="PRK05359.1"/>
    <property type="match status" value="1"/>
</dbReference>
<comment type="subcellular location">
    <subcellularLocation>
        <location evidence="6">Cytoplasm</location>
    </subcellularLocation>
</comment>
<dbReference type="InterPro" id="IPR022894">
    <property type="entry name" value="Oligoribonuclease"/>
</dbReference>
<accession>A0A401LLK6</accession>
<dbReference type="PANTHER" id="PTHR11046:SF0">
    <property type="entry name" value="OLIGORIBONUCLEASE, MITOCHONDRIAL"/>
    <property type="match status" value="1"/>
</dbReference>
<dbReference type="Proteomes" id="UP000266091">
    <property type="component" value="Unassembled WGS sequence"/>
</dbReference>
<accession>A0A388SBN8</accession>
<dbReference type="InterPro" id="IPR012337">
    <property type="entry name" value="RNaseH-like_sf"/>
</dbReference>
<organism evidence="8 9">
    <name type="scientific">Mesosutterella multiformis</name>
    <dbReference type="NCBI Taxonomy" id="2259133"/>
    <lineage>
        <taxon>Bacteria</taxon>
        <taxon>Pseudomonadati</taxon>
        <taxon>Pseudomonadota</taxon>
        <taxon>Betaproteobacteria</taxon>
        <taxon>Burkholderiales</taxon>
        <taxon>Sutterellaceae</taxon>
        <taxon>Mesosutterella</taxon>
    </lineage>
</organism>
<dbReference type="InterPro" id="IPR013520">
    <property type="entry name" value="Ribonucl_H"/>
</dbReference>
<dbReference type="SMART" id="SM00479">
    <property type="entry name" value="EXOIII"/>
    <property type="match status" value="1"/>
</dbReference>
<dbReference type="CDD" id="cd06135">
    <property type="entry name" value="Orn"/>
    <property type="match status" value="1"/>
</dbReference>
<evidence type="ECO:0000256" key="4">
    <source>
        <dbReference type="ARBA" id="ARBA00022839"/>
    </source>
</evidence>
<evidence type="ECO:0000259" key="7">
    <source>
        <dbReference type="SMART" id="SM00479"/>
    </source>
</evidence>
<dbReference type="GO" id="GO:0000175">
    <property type="term" value="F:3'-5'-RNA exonuclease activity"/>
    <property type="evidence" value="ECO:0007669"/>
    <property type="project" value="InterPro"/>
</dbReference>
<dbReference type="GO" id="GO:0003676">
    <property type="term" value="F:nucleic acid binding"/>
    <property type="evidence" value="ECO:0007669"/>
    <property type="project" value="InterPro"/>
</dbReference>
<keyword evidence="3 6" id="KW-0378">Hydrolase</keyword>
<dbReference type="Gene3D" id="3.30.420.10">
    <property type="entry name" value="Ribonuclease H-like superfamily/Ribonuclease H"/>
    <property type="match status" value="1"/>
</dbReference>
<proteinExistence type="inferred from homology"/>
<dbReference type="EC" id="3.1.-.-" evidence="6"/>
<dbReference type="PANTHER" id="PTHR11046">
    <property type="entry name" value="OLIGORIBONUCLEASE, MITOCHONDRIAL"/>
    <property type="match status" value="1"/>
</dbReference>
<evidence type="ECO:0000256" key="6">
    <source>
        <dbReference type="HAMAP-Rule" id="MF_00045"/>
    </source>
</evidence>
<protein>
    <recommendedName>
        <fullName evidence="5 6">Oligoribonuclease</fullName>
        <ecNumber evidence="6">3.1.-.-</ecNumber>
    </recommendedName>
</protein>
<dbReference type="OrthoDB" id="9801329at2"/>
<keyword evidence="9" id="KW-1185">Reference proteome</keyword>
<evidence type="ECO:0000313" key="8">
    <source>
        <dbReference type="EMBL" id="GBO92840.1"/>
    </source>
</evidence>
<dbReference type="AlphaFoldDB" id="A0A388SBN8"/>
<evidence type="ECO:0000256" key="3">
    <source>
        <dbReference type="ARBA" id="ARBA00022801"/>
    </source>
</evidence>
<dbReference type="GO" id="GO:0005737">
    <property type="term" value="C:cytoplasm"/>
    <property type="evidence" value="ECO:0007669"/>
    <property type="project" value="UniProtKB-SubCell"/>
</dbReference>
<reference evidence="8 9" key="1">
    <citation type="journal article" date="2018" name="Int. J. Syst. Evol. Microbiol.">
        <title>Mesosutterella multiformis gen. nov., sp. nov., a member of the family Sutterellaceae and Sutterella megalosphaeroides sp. nov., isolated from human faeces.</title>
        <authorList>
            <person name="Sakamoto M."/>
            <person name="Ikeyama N."/>
            <person name="Kunihiro T."/>
            <person name="Iino T."/>
            <person name="Yuki M."/>
            <person name="Ohkuma M."/>
        </authorList>
    </citation>
    <scope>NUCLEOTIDE SEQUENCE [LARGE SCALE GENOMIC DNA]</scope>
    <source>
        <strain evidence="8 9">4NBBH2</strain>
    </source>
</reference>
<dbReference type="InterPro" id="IPR036397">
    <property type="entry name" value="RNaseH_sf"/>
</dbReference>
<dbReference type="GO" id="GO:0006259">
    <property type="term" value="P:DNA metabolic process"/>
    <property type="evidence" value="ECO:0007669"/>
    <property type="project" value="UniProtKB-ARBA"/>
</dbReference>